<evidence type="ECO:0000313" key="5">
    <source>
        <dbReference type="Proteomes" id="UP001237642"/>
    </source>
</evidence>
<keyword evidence="5" id="KW-1185">Reference proteome</keyword>
<dbReference type="GO" id="GO:0010073">
    <property type="term" value="P:meristem maintenance"/>
    <property type="evidence" value="ECO:0007669"/>
    <property type="project" value="InterPro"/>
</dbReference>
<feature type="domain" description="Aminotransferase-like plant mobile" evidence="3">
    <location>
        <begin position="426"/>
        <end position="720"/>
    </location>
</feature>
<dbReference type="AlphaFoldDB" id="A0AAD8MHH4"/>
<organism evidence="4 5">
    <name type="scientific">Heracleum sosnowskyi</name>
    <dbReference type="NCBI Taxonomy" id="360622"/>
    <lineage>
        <taxon>Eukaryota</taxon>
        <taxon>Viridiplantae</taxon>
        <taxon>Streptophyta</taxon>
        <taxon>Embryophyta</taxon>
        <taxon>Tracheophyta</taxon>
        <taxon>Spermatophyta</taxon>
        <taxon>Magnoliopsida</taxon>
        <taxon>eudicotyledons</taxon>
        <taxon>Gunneridae</taxon>
        <taxon>Pentapetalae</taxon>
        <taxon>asterids</taxon>
        <taxon>campanulids</taxon>
        <taxon>Apiales</taxon>
        <taxon>Apiaceae</taxon>
        <taxon>Apioideae</taxon>
        <taxon>apioid superclade</taxon>
        <taxon>Tordylieae</taxon>
        <taxon>Tordyliinae</taxon>
        <taxon>Heracleum</taxon>
    </lineage>
</organism>
<feature type="compositionally biased region" description="Basic and acidic residues" evidence="2">
    <location>
        <begin position="179"/>
        <end position="192"/>
    </location>
</feature>
<proteinExistence type="predicted"/>
<sequence>MYGSWVINHLLSTKTRTQQIPFCYFWGSLLQGEEEKIEKLARLVAMDAGLRGLVEFPGFDPKENDKVQGLENNDGGSGIVSLSHLGSLEPLIRVRTKNIAVKRQQRREPSWRIMSSSATMGNDYEHSDCVQQTSTGGHRGTRRGFGVNSSLPSVDGDHGAAASTPRRQRTPLTSAVEPGTHEGNARRTRETRPPSIASVEPSTGAETRGRRQKRPLPITDVELVTGAENAMHRRQRRTQPTAAVGPGTGAVNATRTRQRRTEPTAAVQPGTGAENATRTRQRRTHPTAAVEPGTGAGNARRTRQRRTRPTAAVQPGTRERNSTHRRPRSTSPTSDGEPSTDEDNNSPTRQRRGRVFEHDLTPAQRAIPDTGLLHDLGYHLSAYARAGRGPPTRNLNCRGAWRTAVGLYREANDQYKELFVTAGFGDFLKIEPVDVPVAYNLALTERWFSETNTLHLPSCEIGPTPVDWTMVTGISFGGRRIEANPKFEIERALDLLGKPGAIRDGKIHLKKIKPDPEEVSGIPATDDAREKLFRRLFLYVVGSCFFNNNRSVISHYLVECLERINEVRFYDWGEVTYAAFLAGMRRKVTAKIGAFTAFWQFLPFWAFEYLDVNRPEHKEGDIFPRARRWICQKKFSDKESPQFIGPRFISSRCQLNYVEESQVTWQPYLASAEYRSDSVQYAITLAKMRIPFQSIDTWEYYLGERCLRQLGFPRRVPKDPPKEMHGIEDGIFSGTSAESLVEETREYTSWFATNSIGRVLDVNRFLGGPEIAGKVLDQWMAKSQPDLILIEQSQYEKLKEDRNSLEEECAKLREELSQARGEESCHV</sequence>
<comment type="caution">
    <text evidence="4">The sequence shown here is derived from an EMBL/GenBank/DDBJ whole genome shotgun (WGS) entry which is preliminary data.</text>
</comment>
<evidence type="ECO:0000259" key="3">
    <source>
        <dbReference type="Pfam" id="PF10536"/>
    </source>
</evidence>
<evidence type="ECO:0000256" key="2">
    <source>
        <dbReference type="SAM" id="MobiDB-lite"/>
    </source>
</evidence>
<dbReference type="PANTHER" id="PTHR46033">
    <property type="entry name" value="PROTEIN MAIN-LIKE 2"/>
    <property type="match status" value="1"/>
</dbReference>
<gene>
    <name evidence="4" type="ORF">POM88_029799</name>
</gene>
<evidence type="ECO:0000256" key="1">
    <source>
        <dbReference type="SAM" id="Coils"/>
    </source>
</evidence>
<dbReference type="EMBL" id="JAUIZM010000007">
    <property type="protein sequence ID" value="KAK1373606.1"/>
    <property type="molecule type" value="Genomic_DNA"/>
</dbReference>
<dbReference type="InterPro" id="IPR044824">
    <property type="entry name" value="MAIN-like"/>
</dbReference>
<feature type="region of interest" description="Disordered" evidence="2">
    <location>
        <begin position="130"/>
        <end position="358"/>
    </location>
</feature>
<keyword evidence="1" id="KW-0175">Coiled coil</keyword>
<reference evidence="4" key="2">
    <citation type="submission" date="2023-05" db="EMBL/GenBank/DDBJ databases">
        <authorList>
            <person name="Schelkunov M.I."/>
        </authorList>
    </citation>
    <scope>NUCLEOTIDE SEQUENCE</scope>
    <source>
        <strain evidence="4">Hsosn_3</strain>
        <tissue evidence="4">Leaf</tissue>
    </source>
</reference>
<feature type="coiled-coil region" evidence="1">
    <location>
        <begin position="788"/>
        <end position="822"/>
    </location>
</feature>
<dbReference type="Pfam" id="PF10536">
    <property type="entry name" value="PMD"/>
    <property type="match status" value="1"/>
</dbReference>
<dbReference type="Proteomes" id="UP001237642">
    <property type="component" value="Unassembled WGS sequence"/>
</dbReference>
<evidence type="ECO:0000313" key="4">
    <source>
        <dbReference type="EMBL" id="KAK1373606.1"/>
    </source>
</evidence>
<dbReference type="PANTHER" id="PTHR46033:SF8">
    <property type="entry name" value="PROTEIN MAINTENANCE OF MERISTEMS-LIKE"/>
    <property type="match status" value="1"/>
</dbReference>
<protein>
    <recommendedName>
        <fullName evidence="3">Aminotransferase-like plant mobile domain-containing protein</fullName>
    </recommendedName>
</protein>
<accession>A0AAD8MHH4</accession>
<reference evidence="4" key="1">
    <citation type="submission" date="2023-02" db="EMBL/GenBank/DDBJ databases">
        <title>Genome of toxic invasive species Heracleum sosnowskyi carries increased number of genes despite the absence of recent whole-genome duplications.</title>
        <authorList>
            <person name="Schelkunov M."/>
            <person name="Shtratnikova V."/>
            <person name="Makarenko M."/>
            <person name="Klepikova A."/>
            <person name="Omelchenko D."/>
            <person name="Novikova G."/>
            <person name="Obukhova E."/>
            <person name="Bogdanov V."/>
            <person name="Penin A."/>
            <person name="Logacheva M."/>
        </authorList>
    </citation>
    <scope>NUCLEOTIDE SEQUENCE</scope>
    <source>
        <strain evidence="4">Hsosn_3</strain>
        <tissue evidence="4">Leaf</tissue>
    </source>
</reference>
<dbReference type="InterPro" id="IPR019557">
    <property type="entry name" value="AminoTfrase-like_pln_mobile"/>
</dbReference>
<name>A0AAD8MHH4_9APIA</name>